<gene>
    <name evidence="2" type="ordered locus">Mpal_1540</name>
</gene>
<evidence type="ECO:0000313" key="2">
    <source>
        <dbReference type="EMBL" id="ACL16853.1"/>
    </source>
</evidence>
<dbReference type="HOGENOM" id="CLU_142666_1_0_2"/>
<evidence type="ECO:0000313" key="3">
    <source>
        <dbReference type="Proteomes" id="UP000002457"/>
    </source>
</evidence>
<dbReference type="InterPro" id="IPR036388">
    <property type="entry name" value="WH-like_DNA-bd_sf"/>
</dbReference>
<dbReference type="SUPFAM" id="SSF46785">
    <property type="entry name" value="Winged helix' DNA-binding domain"/>
    <property type="match status" value="1"/>
</dbReference>
<dbReference type="RefSeq" id="WP_012618172.1">
    <property type="nucleotide sequence ID" value="NC_011832.1"/>
</dbReference>
<keyword evidence="3" id="KW-1185">Reference proteome</keyword>
<dbReference type="KEGG" id="mpl:Mpal_1540"/>
<feature type="domain" description="B-block binding subunit of TFIIIC" evidence="1">
    <location>
        <begin position="14"/>
        <end position="63"/>
    </location>
</feature>
<protein>
    <recommendedName>
        <fullName evidence="1">B-block binding subunit of TFIIIC domain-containing protein</fullName>
    </recommendedName>
</protein>
<accession>B8GIP0</accession>
<dbReference type="STRING" id="521011.Mpal_1540"/>
<name>B8GIP0_METPE</name>
<dbReference type="GeneID" id="7271085"/>
<dbReference type="InterPro" id="IPR007309">
    <property type="entry name" value="TFIIIC_Bblock-bd"/>
</dbReference>
<dbReference type="InterPro" id="IPR036390">
    <property type="entry name" value="WH_DNA-bd_sf"/>
</dbReference>
<dbReference type="AlphaFoldDB" id="B8GIP0"/>
<proteinExistence type="predicted"/>
<sequence>MESVEDALKLIQSNPDGVLQSELWKLLGVDSRKCSRIVKKLLDDELIERLEYRKDGIKTFILKAKRNPVDPNLLLAGDELIPCIACELECVVDQCPLLVDWMYQLAIAEFKE</sequence>
<dbReference type="Pfam" id="PF04182">
    <property type="entry name" value="B-block_TFIIIC"/>
    <property type="match status" value="1"/>
</dbReference>
<reference evidence="2 3" key="1">
    <citation type="journal article" date="2015" name="Genome Announc.">
        <title>Complete Genome Sequence of Methanosphaerula palustris E1-9CT, a Hydrogenotrophic Methanogen Isolated from a Minerotrophic Fen Peatland.</title>
        <authorList>
            <person name="Cadillo-Quiroz H."/>
            <person name="Browne P."/>
            <person name="Kyrpides N."/>
            <person name="Woyke T."/>
            <person name="Goodwin L."/>
            <person name="Detter C."/>
            <person name="Yavitt J.B."/>
            <person name="Zinder S.H."/>
        </authorList>
    </citation>
    <scope>NUCLEOTIDE SEQUENCE [LARGE SCALE GENOMIC DNA]</scope>
    <source>
        <strain evidence="3">ATCC BAA-1556 / DSM 19958 / E1-9c</strain>
    </source>
</reference>
<dbReference type="eggNOG" id="arCOG04153">
    <property type="taxonomic scope" value="Archaea"/>
</dbReference>
<dbReference type="Proteomes" id="UP000002457">
    <property type="component" value="Chromosome"/>
</dbReference>
<dbReference type="Gene3D" id="1.10.10.10">
    <property type="entry name" value="Winged helix-like DNA-binding domain superfamily/Winged helix DNA-binding domain"/>
    <property type="match status" value="1"/>
</dbReference>
<evidence type="ECO:0000259" key="1">
    <source>
        <dbReference type="Pfam" id="PF04182"/>
    </source>
</evidence>
<organism evidence="2 3">
    <name type="scientific">Methanosphaerula palustris (strain ATCC BAA-1556 / DSM 19958 / E1-9c)</name>
    <dbReference type="NCBI Taxonomy" id="521011"/>
    <lineage>
        <taxon>Archaea</taxon>
        <taxon>Methanobacteriati</taxon>
        <taxon>Methanobacteriota</taxon>
        <taxon>Stenosarchaea group</taxon>
        <taxon>Methanomicrobia</taxon>
        <taxon>Methanomicrobiales</taxon>
        <taxon>Methanoregulaceae</taxon>
        <taxon>Methanosphaerula</taxon>
    </lineage>
</organism>
<dbReference type="EMBL" id="CP001338">
    <property type="protein sequence ID" value="ACL16853.1"/>
    <property type="molecule type" value="Genomic_DNA"/>
</dbReference>
<dbReference type="OrthoDB" id="31046at2157"/>